<dbReference type="SUPFAM" id="SSF46458">
    <property type="entry name" value="Globin-like"/>
    <property type="match status" value="1"/>
</dbReference>
<keyword evidence="9 16" id="KW-0408">Iron</keyword>
<evidence type="ECO:0000256" key="5">
    <source>
        <dbReference type="ARBA" id="ARBA00022617"/>
    </source>
</evidence>
<keyword evidence="3 15" id="KW-0813">Transport</keyword>
<comment type="catalytic activity">
    <reaction evidence="13">
        <text>Fe(III)-heme b-[protein] + nitric oxide + H2O = Fe(II)-heme b-[protein] + nitrite + 2 H(+)</text>
        <dbReference type="Rhea" id="RHEA:77711"/>
        <dbReference type="Rhea" id="RHEA-COMP:18975"/>
        <dbReference type="Rhea" id="RHEA-COMP:18976"/>
        <dbReference type="ChEBI" id="CHEBI:15377"/>
        <dbReference type="ChEBI" id="CHEBI:15378"/>
        <dbReference type="ChEBI" id="CHEBI:16301"/>
        <dbReference type="ChEBI" id="CHEBI:16480"/>
        <dbReference type="ChEBI" id="CHEBI:55376"/>
        <dbReference type="ChEBI" id="CHEBI:60344"/>
    </reaction>
    <physiologicalReaction direction="right-to-left" evidence="13">
        <dbReference type="Rhea" id="RHEA:77713"/>
    </physiologicalReaction>
</comment>
<dbReference type="STRING" id="109280.ENSHCOP00000013228"/>
<dbReference type="RefSeq" id="XP_019717702.1">
    <property type="nucleotide sequence ID" value="XM_019862143.1"/>
</dbReference>
<dbReference type="AlphaFoldDB" id="A0A3Q2Y814"/>
<dbReference type="GO" id="GO:0019825">
    <property type="term" value="F:oxygen binding"/>
    <property type="evidence" value="ECO:0007669"/>
    <property type="project" value="UniProtKB-UniRule"/>
</dbReference>
<comment type="similarity">
    <text evidence="1 15">Belongs to the globin family.</text>
</comment>
<dbReference type="GeneTree" id="ENSGT00940000160809"/>
<evidence type="ECO:0000256" key="15">
    <source>
        <dbReference type="RuleBase" id="RU000356"/>
    </source>
</evidence>
<evidence type="ECO:0000256" key="7">
    <source>
        <dbReference type="ARBA" id="ARBA00022723"/>
    </source>
</evidence>
<comment type="subcellular location">
    <subcellularLocation>
        <location evidence="11">Cytoplasm</location>
        <location evidence="11">Sarcoplasm</location>
    </subcellularLocation>
</comment>
<dbReference type="PRINTS" id="PR00613">
    <property type="entry name" value="MYOGLOBIN"/>
</dbReference>
<reference evidence="18" key="2">
    <citation type="submission" date="2025-09" db="UniProtKB">
        <authorList>
            <consortium name="Ensembl"/>
        </authorList>
    </citation>
    <scope>IDENTIFICATION</scope>
</reference>
<dbReference type="GO" id="GO:0020037">
    <property type="term" value="F:heme binding"/>
    <property type="evidence" value="ECO:0007669"/>
    <property type="project" value="UniProtKB-UniRule"/>
</dbReference>
<dbReference type="RefSeq" id="XP_019717701.1">
    <property type="nucleotide sequence ID" value="XM_019862142.1"/>
</dbReference>
<dbReference type="GO" id="GO:0014823">
    <property type="term" value="P:response to activity"/>
    <property type="evidence" value="ECO:0007669"/>
    <property type="project" value="Ensembl"/>
</dbReference>
<dbReference type="SMR" id="A0A3Q2Y814"/>
<dbReference type="PROSITE" id="PS01033">
    <property type="entry name" value="GLOBIN"/>
    <property type="match status" value="1"/>
</dbReference>
<dbReference type="GO" id="GO:0070062">
    <property type="term" value="C:extracellular exosome"/>
    <property type="evidence" value="ECO:0007669"/>
    <property type="project" value="TreeGrafter"/>
</dbReference>
<reference evidence="18" key="1">
    <citation type="submission" date="2025-08" db="UniProtKB">
        <authorList>
            <consortium name="Ensembl"/>
        </authorList>
    </citation>
    <scope>IDENTIFICATION</scope>
</reference>
<feature type="domain" description="Globin" evidence="17">
    <location>
        <begin position="1"/>
        <end position="141"/>
    </location>
</feature>
<dbReference type="RefSeq" id="XP_019717704.1">
    <property type="nucleotide sequence ID" value="XM_019862145.1"/>
</dbReference>
<keyword evidence="4" id="KW-0963">Cytoplasm</keyword>
<dbReference type="OMA" id="VIIRMFQ"/>
<evidence type="ECO:0000256" key="6">
    <source>
        <dbReference type="ARBA" id="ARBA00022621"/>
    </source>
</evidence>
<dbReference type="GO" id="GO:0046872">
    <property type="term" value="F:metal ion binding"/>
    <property type="evidence" value="ECO:0007669"/>
    <property type="project" value="UniProtKB-KW"/>
</dbReference>
<evidence type="ECO:0000256" key="12">
    <source>
        <dbReference type="ARBA" id="ARBA00044514"/>
    </source>
</evidence>
<dbReference type="PANTHER" id="PTHR47132">
    <property type="entry name" value="MYOGLOBIN"/>
    <property type="match status" value="1"/>
</dbReference>
<dbReference type="InterPro" id="IPR009050">
    <property type="entry name" value="Globin-like_sf"/>
</dbReference>
<comment type="catalytic activity">
    <reaction evidence="14">
        <text>H2O2 + AH2 = A + 2 H2O</text>
        <dbReference type="Rhea" id="RHEA:30275"/>
        <dbReference type="ChEBI" id="CHEBI:13193"/>
        <dbReference type="ChEBI" id="CHEBI:15377"/>
        <dbReference type="ChEBI" id="CHEBI:16240"/>
        <dbReference type="ChEBI" id="CHEBI:17499"/>
    </reaction>
</comment>
<dbReference type="GO" id="GO:0005344">
    <property type="term" value="F:oxygen carrier activity"/>
    <property type="evidence" value="ECO:0007669"/>
    <property type="project" value="UniProtKB-UniRule"/>
</dbReference>
<dbReference type="GO" id="GO:0048565">
    <property type="term" value="P:digestive tract development"/>
    <property type="evidence" value="ECO:0007669"/>
    <property type="project" value="Ensembl"/>
</dbReference>
<dbReference type="Ensembl" id="ENSHCOT00000027226.1">
    <property type="protein sequence ID" value="ENSHCOP00000013228.1"/>
    <property type="gene ID" value="ENSHCOG00000000686.1"/>
</dbReference>
<keyword evidence="6 15" id="KW-0561">Oxygen transport</keyword>
<evidence type="ECO:0000256" key="1">
    <source>
        <dbReference type="ARBA" id="ARBA00008705"/>
    </source>
</evidence>
<comment type="function">
    <text evidence="16">Monomeric heme protein which primary function is to store oxygen and facilitate its diffusion within muscle tissues. Reversibly binds oxygen through a pentacoordinated heme iron and enables its timely and efficient release as needed during periods of heightened demand. Depending on the oxidative conditions of tissues and cells, and in addition to its ability to bind oxygen, it also has a nitrite reductase activity whereby it regulates the production of bioactive nitric oxide. Under stress conditions, like hypoxia and anoxia, it also protects cells against reactive oxygen species thanks to its pseudoperoxidase activity.</text>
</comment>
<proteinExistence type="inferred from homology"/>
<protein>
    <recommendedName>
        <fullName evidence="2 16">Myoglobin</fullName>
    </recommendedName>
</protein>
<evidence type="ECO:0000256" key="14">
    <source>
        <dbReference type="ARBA" id="ARBA00049931"/>
    </source>
</evidence>
<evidence type="ECO:0000256" key="4">
    <source>
        <dbReference type="ARBA" id="ARBA00022490"/>
    </source>
</evidence>
<dbReference type="KEGG" id="hcq:109511243"/>
<evidence type="ECO:0000256" key="9">
    <source>
        <dbReference type="ARBA" id="ARBA00023004"/>
    </source>
</evidence>
<dbReference type="OrthoDB" id="6344802at2759"/>
<evidence type="ECO:0000256" key="16">
    <source>
        <dbReference type="RuleBase" id="RU251113"/>
    </source>
</evidence>
<evidence type="ECO:0000256" key="10">
    <source>
        <dbReference type="ARBA" id="ARBA00023179"/>
    </source>
</evidence>
<name>A0A3Q2Y814_HIPCM</name>
<sequence>MADFDTILKFWAPVEADLNTYGGLVLTRLFTEHPETQKLFPKFAGIAQADLAGNSAVSAHGVTVLKKLGELLKAKGNHADILKPLSKTHATKHKIALINYKLITEVIAKVLEEKAGLDSAGKQALNNVMDVVIADIDADYKELGFAG</sequence>
<dbReference type="GO" id="GO:0001570">
    <property type="term" value="P:vasculogenesis"/>
    <property type="evidence" value="ECO:0007669"/>
    <property type="project" value="Ensembl"/>
</dbReference>
<dbReference type="PANTHER" id="PTHR47132:SF1">
    <property type="entry name" value="MYOGLOBIN"/>
    <property type="match status" value="1"/>
</dbReference>
<dbReference type="Gene3D" id="6.10.140.2100">
    <property type="match status" value="1"/>
</dbReference>
<dbReference type="Gene3D" id="6.10.140.2110">
    <property type="match status" value="1"/>
</dbReference>
<dbReference type="GO" id="GO:0001666">
    <property type="term" value="P:response to hypoxia"/>
    <property type="evidence" value="ECO:0007669"/>
    <property type="project" value="Ensembl"/>
</dbReference>
<dbReference type="GO" id="GO:0016528">
    <property type="term" value="C:sarcoplasm"/>
    <property type="evidence" value="ECO:0007669"/>
    <property type="project" value="UniProtKB-SubCell"/>
</dbReference>
<evidence type="ECO:0000313" key="19">
    <source>
        <dbReference type="Proteomes" id="UP000264820"/>
    </source>
</evidence>
<keyword evidence="10 16" id="KW-0514">Muscle protein</keyword>
<dbReference type="InterPro" id="IPR000971">
    <property type="entry name" value="Globin"/>
</dbReference>
<accession>A0A3Q2Y814</accession>
<dbReference type="GeneID" id="109511243"/>
<dbReference type="GO" id="GO:0016491">
    <property type="term" value="F:oxidoreductase activity"/>
    <property type="evidence" value="ECO:0007669"/>
    <property type="project" value="UniProtKB-KW"/>
</dbReference>
<keyword evidence="7 16" id="KW-0479">Metal-binding</keyword>
<keyword evidence="8" id="KW-0560">Oxidoreductase</keyword>
<evidence type="ECO:0000259" key="17">
    <source>
        <dbReference type="PROSITE" id="PS01033"/>
    </source>
</evidence>
<comment type="subunit">
    <text evidence="12">Monomeric.</text>
</comment>
<evidence type="ECO:0000256" key="3">
    <source>
        <dbReference type="ARBA" id="ARBA00022448"/>
    </source>
</evidence>
<dbReference type="Proteomes" id="UP000264820">
    <property type="component" value="Unplaced"/>
</dbReference>
<dbReference type="Pfam" id="PF00042">
    <property type="entry name" value="Globin"/>
    <property type="match status" value="1"/>
</dbReference>
<organism evidence="18 19">
    <name type="scientific">Hippocampus comes</name>
    <name type="common">Tiger tail seahorse</name>
    <dbReference type="NCBI Taxonomy" id="109280"/>
    <lineage>
        <taxon>Eukaryota</taxon>
        <taxon>Metazoa</taxon>
        <taxon>Chordata</taxon>
        <taxon>Craniata</taxon>
        <taxon>Vertebrata</taxon>
        <taxon>Euteleostomi</taxon>
        <taxon>Actinopterygii</taxon>
        <taxon>Neopterygii</taxon>
        <taxon>Teleostei</taxon>
        <taxon>Neoteleostei</taxon>
        <taxon>Acanthomorphata</taxon>
        <taxon>Syngnathiaria</taxon>
        <taxon>Syngnathiformes</taxon>
        <taxon>Syngnathoidei</taxon>
        <taxon>Syngnathidae</taxon>
        <taxon>Hippocampus</taxon>
    </lineage>
</organism>
<dbReference type="RefSeq" id="XP_019717700.1">
    <property type="nucleotide sequence ID" value="XM_019862141.1"/>
</dbReference>
<dbReference type="CTD" id="4151"/>
<dbReference type="InterPro" id="IPR002335">
    <property type="entry name" value="Myoglobin"/>
</dbReference>
<evidence type="ECO:0000256" key="13">
    <source>
        <dbReference type="ARBA" id="ARBA00048118"/>
    </source>
</evidence>
<evidence type="ECO:0000313" key="18">
    <source>
        <dbReference type="Ensembl" id="ENSHCOP00000013228.1"/>
    </source>
</evidence>
<evidence type="ECO:0000256" key="11">
    <source>
        <dbReference type="ARBA" id="ARBA00044498"/>
    </source>
</evidence>
<evidence type="ECO:0000256" key="8">
    <source>
        <dbReference type="ARBA" id="ARBA00023002"/>
    </source>
</evidence>
<keyword evidence="19" id="KW-1185">Reference proteome</keyword>
<keyword evidence="5 15" id="KW-0349">Heme</keyword>
<evidence type="ECO:0000256" key="2">
    <source>
        <dbReference type="ARBA" id="ARBA00019044"/>
    </source>
</evidence>